<gene>
    <name evidence="2" type="ORF">OF850_16005</name>
</gene>
<dbReference type="Pfam" id="PF01408">
    <property type="entry name" value="GFO_IDH_MocA"/>
    <property type="match status" value="1"/>
</dbReference>
<dbReference type="SUPFAM" id="SSF51735">
    <property type="entry name" value="NAD(P)-binding Rossmann-fold domains"/>
    <property type="match status" value="1"/>
</dbReference>
<dbReference type="Proteomes" id="UP001526430">
    <property type="component" value="Unassembled WGS sequence"/>
</dbReference>
<dbReference type="PANTHER" id="PTHR43377:SF1">
    <property type="entry name" value="BILIVERDIN REDUCTASE A"/>
    <property type="match status" value="1"/>
</dbReference>
<dbReference type="InterPro" id="IPR000683">
    <property type="entry name" value="Gfo/Idh/MocA-like_OxRdtase_N"/>
</dbReference>
<comment type="caution">
    <text evidence="2">The sequence shown here is derived from an EMBL/GenBank/DDBJ whole genome shotgun (WGS) entry which is preliminary data.</text>
</comment>
<keyword evidence="3" id="KW-1185">Reference proteome</keyword>
<evidence type="ECO:0000313" key="2">
    <source>
        <dbReference type="EMBL" id="MCW8087137.1"/>
    </source>
</evidence>
<feature type="domain" description="Gfo/Idh/MocA-like oxidoreductase N-terminal" evidence="1">
    <location>
        <begin position="5"/>
        <end position="109"/>
    </location>
</feature>
<evidence type="ECO:0000259" key="1">
    <source>
        <dbReference type="Pfam" id="PF01408"/>
    </source>
</evidence>
<dbReference type="InterPro" id="IPR051450">
    <property type="entry name" value="Gfo/Idh/MocA_Oxidoreductases"/>
</dbReference>
<dbReference type="EMBL" id="JAPFQI010000014">
    <property type="protein sequence ID" value="MCW8087137.1"/>
    <property type="molecule type" value="Genomic_DNA"/>
</dbReference>
<accession>A0ABT3NY93</accession>
<dbReference type="RefSeq" id="WP_301591295.1">
    <property type="nucleotide sequence ID" value="NZ_JAPFQI010000014.1"/>
</dbReference>
<reference evidence="2 3" key="1">
    <citation type="submission" date="2022-10" db="EMBL/GenBank/DDBJ databases">
        <title>Roseococcus glaciei nov., sp. nov., isolated from glacier.</title>
        <authorList>
            <person name="Liu Q."/>
            <person name="Xin Y.-H."/>
        </authorList>
    </citation>
    <scope>NUCLEOTIDE SEQUENCE [LARGE SCALE GENOMIC DNA]</scope>
    <source>
        <strain evidence="2 3">MDT2-1-1</strain>
    </source>
</reference>
<dbReference type="Gene3D" id="3.30.360.10">
    <property type="entry name" value="Dihydrodipicolinate Reductase, domain 2"/>
    <property type="match status" value="1"/>
</dbReference>
<protein>
    <submittedName>
        <fullName evidence="2">Gfo/Idh/MocA family oxidoreductase</fullName>
    </submittedName>
</protein>
<organism evidence="2 3">
    <name type="scientific">Sabulicella glaciei</name>
    <dbReference type="NCBI Taxonomy" id="2984948"/>
    <lineage>
        <taxon>Bacteria</taxon>
        <taxon>Pseudomonadati</taxon>
        <taxon>Pseudomonadota</taxon>
        <taxon>Alphaproteobacteria</taxon>
        <taxon>Acetobacterales</taxon>
        <taxon>Acetobacteraceae</taxon>
        <taxon>Sabulicella</taxon>
    </lineage>
</organism>
<dbReference type="PANTHER" id="PTHR43377">
    <property type="entry name" value="BILIVERDIN REDUCTASE A"/>
    <property type="match status" value="1"/>
</dbReference>
<dbReference type="Gene3D" id="3.40.50.720">
    <property type="entry name" value="NAD(P)-binding Rossmann-like Domain"/>
    <property type="match status" value="1"/>
</dbReference>
<proteinExistence type="predicted"/>
<evidence type="ECO:0000313" key="3">
    <source>
        <dbReference type="Proteomes" id="UP001526430"/>
    </source>
</evidence>
<dbReference type="InterPro" id="IPR036291">
    <property type="entry name" value="NAD(P)-bd_dom_sf"/>
</dbReference>
<dbReference type="SUPFAM" id="SSF55347">
    <property type="entry name" value="Glyceraldehyde-3-phosphate dehydrogenase-like, C-terminal domain"/>
    <property type="match status" value="1"/>
</dbReference>
<sequence>MNDLGIIGFGIMGERLACAAVAHEDWRLTAAWDPDPGAAARLAAIAPEARFCATMEEAIAASDALHVASPPGAHIGQGRAVLEAGRALLMEKPLSHDVAASQDFVRWAAGYPAAVNFPMASSPSVAQLRAWLPELGEVRSVSILVAFAAWPRSWQRGAAFWLAGRAEGGFTREVASHFLFLAGRLFGKLSLLEGRAVHPDGDGAEAAVAARLCAGRVPVTLQGSVGTTAADDHNLFVVRGENGEVRLRDWSIAERLVDGAWQEAPDARPNAEMRPLTLRGQLDKLAALRRGEATALATLEEALAVQEAVEAILKG</sequence>
<name>A0ABT3NY93_9PROT</name>